<feature type="region of interest" description="Disordered" evidence="1">
    <location>
        <begin position="128"/>
        <end position="153"/>
    </location>
</feature>
<reference evidence="2" key="1">
    <citation type="submission" date="2018-04" db="EMBL/GenBank/DDBJ databases">
        <title>WGS assembly of Panicum hallii.</title>
        <authorList>
            <person name="Lovell J."/>
            <person name="Jenkins J."/>
            <person name="Lowry D."/>
            <person name="Mamidi S."/>
            <person name="Sreedasyam A."/>
            <person name="Weng X."/>
            <person name="Barry K."/>
            <person name="Bonette J."/>
            <person name="Campitelli B."/>
            <person name="Daum C."/>
            <person name="Gordon S."/>
            <person name="Gould B."/>
            <person name="Lipzen A."/>
            <person name="Macqueen A."/>
            <person name="Palacio-Mejia J."/>
            <person name="Plott C."/>
            <person name="Shakirov E."/>
            <person name="Shu S."/>
            <person name="Yoshinaga Y."/>
            <person name="Zane M."/>
            <person name="Rokhsar D."/>
            <person name="Grimwood J."/>
            <person name="Schmutz J."/>
            <person name="Juenger T."/>
        </authorList>
    </citation>
    <scope>NUCLEOTIDE SEQUENCE [LARGE SCALE GENOMIC DNA]</scope>
    <source>
        <strain evidence="2">FIL2</strain>
    </source>
</reference>
<dbReference type="Gramene" id="PVH66655">
    <property type="protein sequence ID" value="PVH66655"/>
    <property type="gene ID" value="PAHAL_1G307600"/>
</dbReference>
<accession>A0A2T8KWW3</accession>
<feature type="compositionally biased region" description="Basic and acidic residues" evidence="1">
    <location>
        <begin position="137"/>
        <end position="148"/>
    </location>
</feature>
<dbReference type="AlphaFoldDB" id="A0A2T8KWW3"/>
<organism evidence="2">
    <name type="scientific">Panicum hallii</name>
    <dbReference type="NCBI Taxonomy" id="206008"/>
    <lineage>
        <taxon>Eukaryota</taxon>
        <taxon>Viridiplantae</taxon>
        <taxon>Streptophyta</taxon>
        <taxon>Embryophyta</taxon>
        <taxon>Tracheophyta</taxon>
        <taxon>Spermatophyta</taxon>
        <taxon>Magnoliopsida</taxon>
        <taxon>Liliopsida</taxon>
        <taxon>Poales</taxon>
        <taxon>Poaceae</taxon>
        <taxon>PACMAD clade</taxon>
        <taxon>Panicoideae</taxon>
        <taxon>Panicodae</taxon>
        <taxon>Paniceae</taxon>
        <taxon>Panicinae</taxon>
        <taxon>Panicum</taxon>
        <taxon>Panicum sect. Panicum</taxon>
    </lineage>
</organism>
<evidence type="ECO:0000256" key="1">
    <source>
        <dbReference type="SAM" id="MobiDB-lite"/>
    </source>
</evidence>
<dbReference type="EMBL" id="CM008046">
    <property type="protein sequence ID" value="PVH66655.1"/>
    <property type="molecule type" value="Genomic_DNA"/>
</dbReference>
<gene>
    <name evidence="2" type="ORF">PAHAL_1G307600</name>
</gene>
<dbReference type="Proteomes" id="UP000243499">
    <property type="component" value="Chromosome 1"/>
</dbReference>
<feature type="compositionally biased region" description="Basic residues" evidence="1">
    <location>
        <begin position="1"/>
        <end position="10"/>
    </location>
</feature>
<protein>
    <submittedName>
        <fullName evidence="2">Uncharacterized protein</fullName>
    </submittedName>
</protein>
<feature type="region of interest" description="Disordered" evidence="1">
    <location>
        <begin position="1"/>
        <end position="22"/>
    </location>
</feature>
<proteinExistence type="predicted"/>
<sequence>MPRRARRRAPVRYGESPGAGVPPARQQLGLILQQSYALSPTPAAAACGRAAGTALALSRARGTAAAAAPALVSAPERRRSTHARATSALGTCMLASCRGSLQDGVPDERRCAPFIRERKAGRDPIEEITWKSGGGRDNARDEHPEVKLGRRRQAWNNARASDAIDKHVSLASSAGYGVAQVIVTSP</sequence>
<evidence type="ECO:0000313" key="2">
    <source>
        <dbReference type="EMBL" id="PVH66655.1"/>
    </source>
</evidence>
<name>A0A2T8KWW3_9POAL</name>